<dbReference type="PANTHER" id="PTHR14187:SF81">
    <property type="entry name" value="HSP70 FAMILY PROTEIN (AFU_ORTHOLOGUE AFUA_4G14040)"/>
    <property type="match status" value="1"/>
</dbReference>
<dbReference type="EMBL" id="JAUJDW010000015">
    <property type="protein sequence ID" value="KAK0659073.1"/>
    <property type="molecule type" value="Genomic_DNA"/>
</dbReference>
<dbReference type="CDD" id="cd10170">
    <property type="entry name" value="ASKHA_NBD_HSP70"/>
    <property type="match status" value="1"/>
</dbReference>
<reference evidence="3" key="1">
    <citation type="submission" date="2023-06" db="EMBL/GenBank/DDBJ databases">
        <title>Multi-omics analyses reveal the molecular pathogenesis toolkit of Lasiodiplodia hormozganensis, a cross-kingdom pathogen.</title>
        <authorList>
            <person name="Felix C."/>
            <person name="Meneses R."/>
            <person name="Goncalves M.F.M."/>
            <person name="Tilleman L."/>
            <person name="Duarte A.S."/>
            <person name="Jorrin-Novo J.V."/>
            <person name="Van De Peer Y."/>
            <person name="Deforce D."/>
            <person name="Van Nieuwerburgh F."/>
            <person name="Esteves A.C."/>
            <person name="Alves A."/>
        </authorList>
    </citation>
    <scope>NUCLEOTIDE SEQUENCE</scope>
    <source>
        <strain evidence="3">CBS 339.90</strain>
    </source>
</reference>
<dbReference type="GO" id="GO:0140662">
    <property type="term" value="F:ATP-dependent protein folding chaperone"/>
    <property type="evidence" value="ECO:0007669"/>
    <property type="project" value="InterPro"/>
</dbReference>
<evidence type="ECO:0008006" key="5">
    <source>
        <dbReference type="Google" id="ProtNLM"/>
    </source>
</evidence>
<evidence type="ECO:0000313" key="4">
    <source>
        <dbReference type="Proteomes" id="UP001175001"/>
    </source>
</evidence>
<keyword evidence="4" id="KW-1185">Reference proteome</keyword>
<dbReference type="Pfam" id="PF00012">
    <property type="entry name" value="HSP70"/>
    <property type="match status" value="1"/>
</dbReference>
<evidence type="ECO:0000256" key="2">
    <source>
        <dbReference type="ARBA" id="ARBA00022840"/>
    </source>
</evidence>
<dbReference type="Gene3D" id="3.30.420.40">
    <property type="match status" value="2"/>
</dbReference>
<dbReference type="PANTHER" id="PTHR14187">
    <property type="entry name" value="ALPHA KINASE/ELONGATION FACTOR 2 KINASE"/>
    <property type="match status" value="1"/>
</dbReference>
<evidence type="ECO:0000313" key="3">
    <source>
        <dbReference type="EMBL" id="KAK0659073.1"/>
    </source>
</evidence>
<dbReference type="SUPFAM" id="SSF53067">
    <property type="entry name" value="Actin-like ATPase domain"/>
    <property type="match status" value="2"/>
</dbReference>
<proteinExistence type="predicted"/>
<protein>
    <recommendedName>
        <fullName evidence="5">Heat shock 70 kDa protein 12A</fullName>
    </recommendedName>
</protein>
<keyword evidence="1" id="KW-0547">Nucleotide-binding</keyword>
<gene>
    <name evidence="3" type="ORF">DIS24_g4356</name>
</gene>
<name>A0AA39YV01_9PEZI</name>
<evidence type="ECO:0000256" key="1">
    <source>
        <dbReference type="ARBA" id="ARBA00022741"/>
    </source>
</evidence>
<dbReference type="InterPro" id="IPR043129">
    <property type="entry name" value="ATPase_NBD"/>
</dbReference>
<dbReference type="AlphaFoldDB" id="A0AA39YV01"/>
<dbReference type="Proteomes" id="UP001175001">
    <property type="component" value="Unassembled WGS sequence"/>
</dbReference>
<comment type="caution">
    <text evidence="3">The sequence shown here is derived from an EMBL/GenBank/DDBJ whole genome shotgun (WGS) entry which is preliminary data.</text>
</comment>
<accession>A0AA39YV01</accession>
<dbReference type="PRINTS" id="PR00301">
    <property type="entry name" value="HEATSHOCK70"/>
</dbReference>
<keyword evidence="2" id="KW-0067">ATP-binding</keyword>
<sequence>MAENRLKIIVGLDYGTTFSGVSYVTSNEVSIDKIEVINQWPGTSETVSKVPTRMAYPSENKNFYVNKWGFMVTSGMESYLWTKLLLDRSTTVAELDDPALKDLFGKGMLKLPRDKTAKDVCTDYLHGLYDYMVSILCKKYSPEMYAVTPVECWITVPAIWSDAAKDATRSAALKAGFGSRHFDKVNIIPEPEAAALAALKPHLDSDSIDPISPSENVLICDCGGGTVDITTYTILETTPRLEFQEVCVGIGAKCGSTYIDRNFNTWMVNKFGKAYTSLSQKKRGAGSAFMRSFEAQKKIFGSKLLGRDDQKYIEIDHIDMDIPSSSRYDNDEAVVNLTWHDMKSFFDPVIKDIIRLVSAQVENAKKNQHEIDRIILVGGFGDSDYLNERMRIWCMQNDSIKLTCPPQCQATVVRGAALRGLEGLTPLYRQARRHYGYSLGLPFRMGIDPESKAYFCKFNGEKRCRDRVQWALLKGQMINSNTTATFDLFFADVDDGTNLRCHMTLYCCCRDDQPDYSDNPSVEKVGVVVVHFKKADIQRAEKCYNKVLKKNVFKINFKVEMKLDTEQGTLLFQSLVNNKKAGRTTINYAQIEHSPSAIH</sequence>
<dbReference type="InterPro" id="IPR013126">
    <property type="entry name" value="Hsp_70_fam"/>
</dbReference>
<dbReference type="GO" id="GO:0005524">
    <property type="term" value="F:ATP binding"/>
    <property type="evidence" value="ECO:0007669"/>
    <property type="project" value="UniProtKB-KW"/>
</dbReference>
<organism evidence="3 4">
    <name type="scientific">Lasiodiplodia hormozganensis</name>
    <dbReference type="NCBI Taxonomy" id="869390"/>
    <lineage>
        <taxon>Eukaryota</taxon>
        <taxon>Fungi</taxon>
        <taxon>Dikarya</taxon>
        <taxon>Ascomycota</taxon>
        <taxon>Pezizomycotina</taxon>
        <taxon>Dothideomycetes</taxon>
        <taxon>Dothideomycetes incertae sedis</taxon>
        <taxon>Botryosphaeriales</taxon>
        <taxon>Botryosphaeriaceae</taxon>
        <taxon>Lasiodiplodia</taxon>
    </lineage>
</organism>